<evidence type="ECO:0000256" key="2">
    <source>
        <dbReference type="ARBA" id="ARBA00023002"/>
    </source>
</evidence>
<evidence type="ECO:0000256" key="3">
    <source>
        <dbReference type="SAM" id="MobiDB-lite"/>
    </source>
</evidence>
<dbReference type="PRINTS" id="PR00080">
    <property type="entry name" value="SDRFAMILY"/>
</dbReference>
<dbReference type="PANTHER" id="PTHR48107">
    <property type="entry name" value="NADPH-DEPENDENT ALDEHYDE REDUCTASE-LIKE PROTEIN, CHLOROPLASTIC-RELATED"/>
    <property type="match status" value="1"/>
</dbReference>
<feature type="domain" description="Ketoreductase" evidence="4">
    <location>
        <begin position="45"/>
        <end position="223"/>
    </location>
</feature>
<evidence type="ECO:0000259" key="4">
    <source>
        <dbReference type="SMART" id="SM00822"/>
    </source>
</evidence>
<dbReference type="SUPFAM" id="SSF51735">
    <property type="entry name" value="NAD(P)-binding Rossmann-fold domains"/>
    <property type="match status" value="1"/>
</dbReference>
<comment type="caution">
    <text evidence="5">The sequence shown here is derived from an EMBL/GenBank/DDBJ whole genome shotgun (WGS) entry which is preliminary data.</text>
</comment>
<dbReference type="PRINTS" id="PR00081">
    <property type="entry name" value="GDHRDH"/>
</dbReference>
<feature type="region of interest" description="Disordered" evidence="3">
    <location>
        <begin position="1"/>
        <end position="23"/>
    </location>
</feature>
<accession>A0A3M2L273</accession>
<gene>
    <name evidence="5" type="ORF">EBN03_24305</name>
</gene>
<dbReference type="Pfam" id="PF13561">
    <property type="entry name" value="adh_short_C2"/>
    <property type="match status" value="1"/>
</dbReference>
<dbReference type="GO" id="GO:0016614">
    <property type="term" value="F:oxidoreductase activity, acting on CH-OH group of donors"/>
    <property type="evidence" value="ECO:0007669"/>
    <property type="project" value="UniProtKB-ARBA"/>
</dbReference>
<dbReference type="Proteomes" id="UP000279275">
    <property type="component" value="Unassembled WGS sequence"/>
</dbReference>
<dbReference type="OrthoDB" id="9803333at2"/>
<dbReference type="EMBL" id="RFFH01000012">
    <property type="protein sequence ID" value="RMI29915.1"/>
    <property type="molecule type" value="Genomic_DNA"/>
</dbReference>
<dbReference type="InterPro" id="IPR002347">
    <property type="entry name" value="SDR_fam"/>
</dbReference>
<dbReference type="FunFam" id="3.40.50.720:FF:000084">
    <property type="entry name" value="Short-chain dehydrogenase reductase"/>
    <property type="match status" value="1"/>
</dbReference>
<dbReference type="InterPro" id="IPR057326">
    <property type="entry name" value="KR_dom"/>
</dbReference>
<keyword evidence="6" id="KW-1185">Reference proteome</keyword>
<dbReference type="Gene3D" id="3.40.50.720">
    <property type="entry name" value="NAD(P)-binding Rossmann-like Domain"/>
    <property type="match status" value="1"/>
</dbReference>
<keyword evidence="2" id="KW-0560">Oxidoreductase</keyword>
<sequence length="284" mass="30586">MVRHPRLGHRRPHRPARHRRLHRETRCGRGRLARLLVRGVTLTGKTALVTGASTGIGKAIARALAVAGARVVVNHPHTPDSAARAVDEIRAAGGDAIEIAADVRDRDEYAALVAELLRVYGRWDILVNNAAVALTKPFHEVTGEEFDLSYAVNVKGVFHGLQLAWEHLADNGRIITISSSTTALMLPGYALYDSTKGAVEQFTRILSKDFGPRGITINTVSPGATETETYRTGKSAEFLASLEQLSAFDRLGRPDDIAAVVAFLASDAAGWVTAQNIRVNGGTV</sequence>
<evidence type="ECO:0000313" key="6">
    <source>
        <dbReference type="Proteomes" id="UP000279275"/>
    </source>
</evidence>
<comment type="similarity">
    <text evidence="1">Belongs to the short-chain dehydrogenases/reductases (SDR) family.</text>
</comment>
<dbReference type="PANTHER" id="PTHR48107:SF7">
    <property type="entry name" value="RE15974P"/>
    <property type="match status" value="1"/>
</dbReference>
<dbReference type="SMART" id="SM00822">
    <property type="entry name" value="PKS_KR"/>
    <property type="match status" value="1"/>
</dbReference>
<reference evidence="5 6" key="1">
    <citation type="submission" date="2018-10" db="EMBL/GenBank/DDBJ databases">
        <title>Isolation from cow dung.</title>
        <authorList>
            <person name="Ling L."/>
        </authorList>
    </citation>
    <scope>NUCLEOTIDE SEQUENCE [LARGE SCALE GENOMIC DNA]</scope>
    <source>
        <strain evidence="5 6">NEAU-LL90</strain>
    </source>
</reference>
<name>A0A3M2L273_9NOCA</name>
<dbReference type="AlphaFoldDB" id="A0A3M2L273"/>
<organism evidence="5 6">
    <name type="scientific">Nocardia stercoris</name>
    <dbReference type="NCBI Taxonomy" id="2483361"/>
    <lineage>
        <taxon>Bacteria</taxon>
        <taxon>Bacillati</taxon>
        <taxon>Actinomycetota</taxon>
        <taxon>Actinomycetes</taxon>
        <taxon>Mycobacteriales</taxon>
        <taxon>Nocardiaceae</taxon>
        <taxon>Nocardia</taxon>
    </lineage>
</organism>
<protein>
    <submittedName>
        <fullName evidence="5">SDR family oxidoreductase</fullName>
    </submittedName>
</protein>
<dbReference type="InterPro" id="IPR036291">
    <property type="entry name" value="NAD(P)-bd_dom_sf"/>
</dbReference>
<proteinExistence type="inferred from homology"/>
<evidence type="ECO:0000256" key="1">
    <source>
        <dbReference type="ARBA" id="ARBA00006484"/>
    </source>
</evidence>
<evidence type="ECO:0000313" key="5">
    <source>
        <dbReference type="EMBL" id="RMI29915.1"/>
    </source>
</evidence>